<comment type="caution">
    <text evidence="1">The sequence shown here is derived from an EMBL/GenBank/DDBJ whole genome shotgun (WGS) entry which is preliminary data.</text>
</comment>
<gene>
    <name evidence="1" type="ORF">NF348_08930</name>
</gene>
<evidence type="ECO:0000313" key="1">
    <source>
        <dbReference type="EMBL" id="MCP8887226.1"/>
    </source>
</evidence>
<dbReference type="RefSeq" id="WP_254674306.1">
    <property type="nucleotide sequence ID" value="NZ_JAMWDU010000003.1"/>
</dbReference>
<dbReference type="Pfam" id="PF13376">
    <property type="entry name" value="OmdA"/>
    <property type="match status" value="1"/>
</dbReference>
<accession>A0A9Q4FRA2</accession>
<proteinExistence type="predicted"/>
<dbReference type="Proteomes" id="UP001060275">
    <property type="component" value="Unassembled WGS sequence"/>
</dbReference>
<dbReference type="AlphaFoldDB" id="A0A9Q4FRA2"/>
<protein>
    <submittedName>
        <fullName evidence="1">YdeI/OmpD-associated family protein</fullName>
    </submittedName>
</protein>
<keyword evidence="2" id="KW-1185">Reference proteome</keyword>
<evidence type="ECO:0000313" key="2">
    <source>
        <dbReference type="Proteomes" id="UP001060275"/>
    </source>
</evidence>
<organism evidence="1 2">
    <name type="scientific">Devosia ureilytica</name>
    <dbReference type="NCBI Taxonomy" id="2952754"/>
    <lineage>
        <taxon>Bacteria</taxon>
        <taxon>Pseudomonadati</taxon>
        <taxon>Pseudomonadota</taxon>
        <taxon>Alphaproteobacteria</taxon>
        <taxon>Hyphomicrobiales</taxon>
        <taxon>Devosiaceae</taxon>
        <taxon>Devosia</taxon>
    </lineage>
</organism>
<reference evidence="1" key="1">
    <citation type="submission" date="2022-06" db="EMBL/GenBank/DDBJ databases">
        <title>Devosia sp. XJ19-45 genome assembly.</title>
        <authorList>
            <person name="Li B."/>
            <person name="Cai M."/>
            <person name="Nie G."/>
            <person name="Li W."/>
        </authorList>
    </citation>
    <scope>NUCLEOTIDE SEQUENCE</scope>
    <source>
        <strain evidence="1">XJ19-45</strain>
    </source>
</reference>
<name>A0A9Q4FRA2_9HYPH</name>
<dbReference type="EMBL" id="JAMWDU010000003">
    <property type="protein sequence ID" value="MCP8887226.1"/>
    <property type="molecule type" value="Genomic_DNA"/>
</dbReference>
<sequence length="93" mass="11089">MGRSKTDIDHNLLGSPIPNKLFRPIQPMPDFVRDSLAERGLREKYDARPDYQRNDYMMWINKAKRDETKQKRLTQMLEELEAGGVYMRMKWNG</sequence>